<evidence type="ECO:0000313" key="3">
    <source>
        <dbReference type="Proteomes" id="UP000287651"/>
    </source>
</evidence>
<dbReference type="EMBL" id="AMZH03015300">
    <property type="protein sequence ID" value="RRT46265.1"/>
    <property type="molecule type" value="Genomic_DNA"/>
</dbReference>
<dbReference type="PANTHER" id="PTHR12856">
    <property type="entry name" value="TRANSCRIPTION INITIATION FACTOR IIH-RELATED"/>
    <property type="match status" value="1"/>
</dbReference>
<accession>A0A426Y3D8</accession>
<gene>
    <name evidence="2" type="ORF">B296_00054559</name>
</gene>
<feature type="compositionally biased region" description="Acidic residues" evidence="1">
    <location>
        <begin position="356"/>
        <end position="366"/>
    </location>
</feature>
<dbReference type="InterPro" id="IPR027079">
    <property type="entry name" value="Tfb1/GTF2H1"/>
</dbReference>
<reference evidence="2 3" key="1">
    <citation type="journal article" date="2014" name="Agronomy (Basel)">
        <title>A Draft Genome Sequence for Ensete ventricosum, the Drought-Tolerant Tree Against Hunger.</title>
        <authorList>
            <person name="Harrison J."/>
            <person name="Moore K.A."/>
            <person name="Paszkiewicz K."/>
            <person name="Jones T."/>
            <person name="Grant M."/>
            <person name="Ambacheew D."/>
            <person name="Muzemil S."/>
            <person name="Studholme D.J."/>
        </authorList>
    </citation>
    <scope>NUCLEOTIDE SEQUENCE [LARGE SCALE GENOMIC DNA]</scope>
</reference>
<comment type="caution">
    <text evidence="2">The sequence shown here is derived from an EMBL/GenBank/DDBJ whole genome shotgun (WGS) entry which is preliminary data.</text>
</comment>
<dbReference type="SUPFAM" id="SSF140383">
    <property type="entry name" value="BSD domain-like"/>
    <property type="match status" value="1"/>
</dbReference>
<protein>
    <recommendedName>
        <fullName evidence="4">BSD domain-containing protein</fullName>
    </recommendedName>
</protein>
<dbReference type="GO" id="GO:0000439">
    <property type="term" value="C:transcription factor TFIIH core complex"/>
    <property type="evidence" value="ECO:0007669"/>
    <property type="project" value="InterPro"/>
</dbReference>
<dbReference type="GO" id="GO:0006351">
    <property type="term" value="P:DNA-templated transcription"/>
    <property type="evidence" value="ECO:0007669"/>
    <property type="project" value="InterPro"/>
</dbReference>
<proteinExistence type="predicted"/>
<dbReference type="Proteomes" id="UP000287651">
    <property type="component" value="Unassembled WGS sequence"/>
</dbReference>
<dbReference type="Gene3D" id="6.10.140.1200">
    <property type="match status" value="1"/>
</dbReference>
<dbReference type="InterPro" id="IPR035925">
    <property type="entry name" value="BSD_dom_sf"/>
</dbReference>
<dbReference type="GO" id="GO:0006289">
    <property type="term" value="P:nucleotide-excision repair"/>
    <property type="evidence" value="ECO:0007669"/>
    <property type="project" value="InterPro"/>
</dbReference>
<dbReference type="AlphaFoldDB" id="A0A426Y3D8"/>
<organism evidence="2 3">
    <name type="scientific">Ensete ventricosum</name>
    <name type="common">Abyssinian banana</name>
    <name type="synonym">Musa ensete</name>
    <dbReference type="NCBI Taxonomy" id="4639"/>
    <lineage>
        <taxon>Eukaryota</taxon>
        <taxon>Viridiplantae</taxon>
        <taxon>Streptophyta</taxon>
        <taxon>Embryophyta</taxon>
        <taxon>Tracheophyta</taxon>
        <taxon>Spermatophyta</taxon>
        <taxon>Magnoliopsida</taxon>
        <taxon>Liliopsida</taxon>
        <taxon>Zingiberales</taxon>
        <taxon>Musaceae</taxon>
        <taxon>Ensete</taxon>
    </lineage>
</organism>
<evidence type="ECO:0000256" key="1">
    <source>
        <dbReference type="SAM" id="MobiDB-lite"/>
    </source>
</evidence>
<name>A0A426Y3D8_ENSVE</name>
<sequence>MSAFYSELQKLHKELVIGNVLTESEFWATRKVDKLINHNGSFSSDFFISAYDMKNFAGMFWMQNLLDDDSDRTLKQRTGFKSAMLADIRPSTDGRVQHGPSVLPIIFLFVTTNKVTFSLTPEIIHQMTEKDFWTKYCRAEYLHRTKNSVAAAAEAAEDEELAVFLKHDDILADEARRKLECVENYFSTSLSFSYGNMARAVNFIGPVCFFIVNFQDHGILRDGCKEIADSENDLARRTLAQDVNRHAAVVLEGRALDIELGDTRAVAEALARSKQGGTGAGSKTIDYSLNTEEAYSYLMHQISEIARYWVVPSIGAISSPLSFEIGRQRFISSIAARYRAVLAEGEPRDPMPLSLDDPDQSQDATDEVSRPR</sequence>
<evidence type="ECO:0000313" key="2">
    <source>
        <dbReference type="EMBL" id="RRT46265.1"/>
    </source>
</evidence>
<evidence type="ECO:0008006" key="4">
    <source>
        <dbReference type="Google" id="ProtNLM"/>
    </source>
</evidence>
<feature type="region of interest" description="Disordered" evidence="1">
    <location>
        <begin position="347"/>
        <end position="372"/>
    </location>
</feature>